<dbReference type="STRING" id="887929.HMP0721_0210"/>
<dbReference type="AlphaFoldDB" id="E6MDX7"/>
<dbReference type="InterPro" id="IPR015414">
    <property type="entry name" value="TMEM64"/>
</dbReference>
<dbReference type="PANTHER" id="PTHR12677">
    <property type="entry name" value="GOLGI APPARATUS MEMBRANE PROTEIN TVP38-RELATED"/>
    <property type="match status" value="1"/>
</dbReference>
<evidence type="ECO:0000313" key="9">
    <source>
        <dbReference type="Proteomes" id="UP000004754"/>
    </source>
</evidence>
<keyword evidence="4 6" id="KW-1133">Transmembrane helix</keyword>
<feature type="domain" description="VTT" evidence="7">
    <location>
        <begin position="84"/>
        <end position="202"/>
    </location>
</feature>
<dbReference type="HOGENOM" id="CLU_038944_5_1_9"/>
<evidence type="ECO:0000256" key="5">
    <source>
        <dbReference type="ARBA" id="ARBA00023136"/>
    </source>
</evidence>
<organism evidence="8 9">
    <name type="scientific">Pseudoramibacter alactolyticus ATCC 23263</name>
    <dbReference type="NCBI Taxonomy" id="887929"/>
    <lineage>
        <taxon>Bacteria</taxon>
        <taxon>Bacillati</taxon>
        <taxon>Bacillota</taxon>
        <taxon>Clostridia</taxon>
        <taxon>Eubacteriales</taxon>
        <taxon>Eubacteriaceae</taxon>
        <taxon>Pseudoramibacter</taxon>
    </lineage>
</organism>
<evidence type="ECO:0000256" key="2">
    <source>
        <dbReference type="ARBA" id="ARBA00022475"/>
    </source>
</evidence>
<evidence type="ECO:0000256" key="6">
    <source>
        <dbReference type="RuleBase" id="RU366058"/>
    </source>
</evidence>
<evidence type="ECO:0000259" key="7">
    <source>
        <dbReference type="Pfam" id="PF09335"/>
    </source>
</evidence>
<feature type="transmembrane region" description="Helical" evidence="6">
    <location>
        <begin position="209"/>
        <end position="228"/>
    </location>
</feature>
<feature type="transmembrane region" description="Helical" evidence="6">
    <location>
        <begin position="152"/>
        <end position="173"/>
    </location>
</feature>
<evidence type="ECO:0000256" key="3">
    <source>
        <dbReference type="ARBA" id="ARBA00022692"/>
    </source>
</evidence>
<comment type="subcellular location">
    <subcellularLocation>
        <location evidence="1 6">Cell membrane</location>
        <topology evidence="1 6">Multi-pass membrane protein</topology>
    </subcellularLocation>
</comment>
<dbReference type="PANTHER" id="PTHR12677:SF59">
    <property type="entry name" value="GOLGI APPARATUS MEMBRANE PROTEIN TVP38-RELATED"/>
    <property type="match status" value="1"/>
</dbReference>
<keyword evidence="5 6" id="KW-0472">Membrane</keyword>
<comment type="similarity">
    <text evidence="6">Belongs to the TVP38/TMEM64 family.</text>
</comment>
<comment type="caution">
    <text evidence="8">The sequence shown here is derived from an EMBL/GenBank/DDBJ whole genome shotgun (WGS) entry which is preliminary data.</text>
</comment>
<dbReference type="Pfam" id="PF09335">
    <property type="entry name" value="VTT_dom"/>
    <property type="match status" value="1"/>
</dbReference>
<proteinExistence type="inferred from homology"/>
<keyword evidence="2 6" id="KW-1003">Cell membrane</keyword>
<feature type="transmembrane region" description="Helical" evidence="6">
    <location>
        <begin position="180"/>
        <end position="203"/>
    </location>
</feature>
<protein>
    <recommendedName>
        <fullName evidence="6">TVP38/TMEM64 family membrane protein</fullName>
    </recommendedName>
</protein>
<evidence type="ECO:0000256" key="1">
    <source>
        <dbReference type="ARBA" id="ARBA00004651"/>
    </source>
</evidence>
<feature type="transmembrane region" description="Helical" evidence="6">
    <location>
        <begin position="102"/>
        <end position="121"/>
    </location>
</feature>
<reference evidence="8 9" key="1">
    <citation type="submission" date="2010-12" db="EMBL/GenBank/DDBJ databases">
        <authorList>
            <person name="Muzny D."/>
            <person name="Qin X."/>
            <person name="Deng J."/>
            <person name="Jiang H."/>
            <person name="Liu Y."/>
            <person name="Qu J."/>
            <person name="Song X.-Z."/>
            <person name="Zhang L."/>
            <person name="Thornton R."/>
            <person name="Coyle M."/>
            <person name="Francisco L."/>
            <person name="Jackson L."/>
            <person name="Javaid M."/>
            <person name="Korchina V."/>
            <person name="Kovar C."/>
            <person name="Mata R."/>
            <person name="Mathew T."/>
            <person name="Ngo R."/>
            <person name="Nguyen L."/>
            <person name="Nguyen N."/>
            <person name="Okwuonu G."/>
            <person name="Ongeri F."/>
            <person name="Pham C."/>
            <person name="Simmons D."/>
            <person name="Wilczek-Boney K."/>
            <person name="Hale W."/>
            <person name="Jakkamsetti A."/>
            <person name="Pham P."/>
            <person name="Ruth R."/>
            <person name="San Lucas F."/>
            <person name="Warren J."/>
            <person name="Zhang J."/>
            <person name="Zhao Z."/>
            <person name="Zhou C."/>
            <person name="Zhu D."/>
            <person name="Lee S."/>
            <person name="Bess C."/>
            <person name="Blankenburg K."/>
            <person name="Forbes L."/>
            <person name="Fu Q."/>
            <person name="Gubbala S."/>
            <person name="Hirani K."/>
            <person name="Jayaseelan J.C."/>
            <person name="Lara F."/>
            <person name="Munidasa M."/>
            <person name="Palculict T."/>
            <person name="Patil S."/>
            <person name="Pu L.-L."/>
            <person name="Saada N."/>
            <person name="Tang L."/>
            <person name="Weissenberger G."/>
            <person name="Zhu Y."/>
            <person name="Hemphill L."/>
            <person name="Shang Y."/>
            <person name="Youmans B."/>
            <person name="Ayvaz T."/>
            <person name="Ross M."/>
            <person name="Santibanez J."/>
            <person name="Aqrawi P."/>
            <person name="Gross S."/>
            <person name="Joshi V."/>
            <person name="Fowler G."/>
            <person name="Nazareth L."/>
            <person name="Reid J."/>
            <person name="Worley K."/>
            <person name="Petrosino J."/>
            <person name="Highlander S."/>
            <person name="Gibbs R."/>
        </authorList>
    </citation>
    <scope>NUCLEOTIDE SEQUENCE [LARGE SCALE GENOMIC DNA]</scope>
    <source>
        <strain evidence="8 9">ATCC 23263</strain>
    </source>
</reference>
<evidence type="ECO:0000313" key="8">
    <source>
        <dbReference type="EMBL" id="EFV02736.1"/>
    </source>
</evidence>
<keyword evidence="9" id="KW-1185">Reference proteome</keyword>
<evidence type="ECO:0000256" key="4">
    <source>
        <dbReference type="ARBA" id="ARBA00022989"/>
    </source>
</evidence>
<dbReference type="eggNOG" id="COG0398">
    <property type="taxonomic scope" value="Bacteria"/>
</dbReference>
<dbReference type="EMBL" id="AEQN01000005">
    <property type="protein sequence ID" value="EFV02736.1"/>
    <property type="molecule type" value="Genomic_DNA"/>
</dbReference>
<dbReference type="GO" id="GO:0005886">
    <property type="term" value="C:plasma membrane"/>
    <property type="evidence" value="ECO:0007669"/>
    <property type="project" value="UniProtKB-SubCell"/>
</dbReference>
<dbReference type="InterPro" id="IPR032816">
    <property type="entry name" value="VTT_dom"/>
</dbReference>
<dbReference type="RefSeq" id="WP_006597627.1">
    <property type="nucleotide sequence ID" value="NZ_GL622359.1"/>
</dbReference>
<feature type="transmembrane region" description="Helical" evidence="6">
    <location>
        <begin position="68"/>
        <end position="95"/>
    </location>
</feature>
<keyword evidence="3 6" id="KW-0812">Transmembrane</keyword>
<accession>E6MDX7</accession>
<gene>
    <name evidence="8" type="ORF">HMP0721_0210</name>
</gene>
<dbReference type="Proteomes" id="UP000004754">
    <property type="component" value="Unassembled WGS sequence"/>
</dbReference>
<name>E6MDX7_9FIRM</name>
<sequence length="237" mass="26759">MGASIKNYIKKNWRHLFTFACLVLLILMTWLAFGNAVKTFPPLFRLLQKGDEHQIAAYLERQGQWHGILVIVLFSIIQVISIVIPGMAIQIAAGLIYGWWKAFFMCYFGFVAGNCLVFIFARQVGDRLTRHFTSRNKDSWIMSKINSSKPEFVFGMACLIPGIPNGIIPYIAATSKIRSVGFGIAVAASSWLQILLNCLAGAFLMRGQYLFVVLSFAAQVLLIVVMFLKRDWFLSKF</sequence>
<dbReference type="OrthoDB" id="3173541at2"/>